<gene>
    <name evidence="4" type="ORF">BP6252_02208</name>
</gene>
<comment type="similarity">
    <text evidence="1">Belongs to the iron/ascorbate-dependent oxidoreductase family.</text>
</comment>
<accession>A0A3D8SFT2</accession>
<reference evidence="4 5" key="1">
    <citation type="journal article" date="2018" name="IMA Fungus">
        <title>IMA Genome-F 9: Draft genome sequence of Annulohypoxylon stygium, Aspergillus mulundensis, Berkeleyomyces basicola (syn. Thielaviopsis basicola), Ceratocystis smalleyi, two Cercospora beticola strains, Coleophoma cylindrospora, Fusarium fracticaudum, Phialophora cf. hyalina, and Morchella septimelata.</title>
        <authorList>
            <person name="Wingfield B.D."/>
            <person name="Bills G.F."/>
            <person name="Dong Y."/>
            <person name="Huang W."/>
            <person name="Nel W.J."/>
            <person name="Swalarsk-Parry B.S."/>
            <person name="Vaghefi N."/>
            <person name="Wilken P.M."/>
            <person name="An Z."/>
            <person name="de Beer Z.W."/>
            <person name="De Vos L."/>
            <person name="Chen L."/>
            <person name="Duong T.A."/>
            <person name="Gao Y."/>
            <person name="Hammerbacher A."/>
            <person name="Kikkert J.R."/>
            <person name="Li Y."/>
            <person name="Li H."/>
            <person name="Li K."/>
            <person name="Li Q."/>
            <person name="Liu X."/>
            <person name="Ma X."/>
            <person name="Naidoo K."/>
            <person name="Pethybridge S.J."/>
            <person name="Sun J."/>
            <person name="Steenkamp E.T."/>
            <person name="van der Nest M.A."/>
            <person name="van Wyk S."/>
            <person name="Wingfield M.J."/>
            <person name="Xiong C."/>
            <person name="Yue Q."/>
            <person name="Zhang X."/>
        </authorList>
    </citation>
    <scope>NUCLEOTIDE SEQUENCE [LARGE SCALE GENOMIC DNA]</scope>
    <source>
        <strain evidence="4 5">BP6252</strain>
    </source>
</reference>
<dbReference type="PANTHER" id="PTHR47990">
    <property type="entry name" value="2-OXOGLUTARATE (2OG) AND FE(II)-DEPENDENT OXYGENASE SUPERFAMILY PROTEIN-RELATED"/>
    <property type="match status" value="1"/>
</dbReference>
<evidence type="ECO:0000313" key="4">
    <source>
        <dbReference type="EMBL" id="RDW84618.1"/>
    </source>
</evidence>
<evidence type="ECO:0000259" key="3">
    <source>
        <dbReference type="Pfam" id="PF14226"/>
    </source>
</evidence>
<dbReference type="EMBL" id="PDLM01000002">
    <property type="protein sequence ID" value="RDW84618.1"/>
    <property type="molecule type" value="Genomic_DNA"/>
</dbReference>
<evidence type="ECO:0000313" key="5">
    <source>
        <dbReference type="Proteomes" id="UP000256645"/>
    </source>
</evidence>
<dbReference type="InterPro" id="IPR027443">
    <property type="entry name" value="IPNS-like_sf"/>
</dbReference>
<dbReference type="OrthoDB" id="406156at2759"/>
<evidence type="ECO:0000256" key="1">
    <source>
        <dbReference type="ARBA" id="ARBA00008056"/>
    </source>
</evidence>
<feature type="domain" description="Non-haem dioxygenase N-terminal" evidence="3">
    <location>
        <begin position="30"/>
        <end position="110"/>
    </location>
</feature>
<organism evidence="4 5">
    <name type="scientific">Coleophoma cylindrospora</name>
    <dbReference type="NCBI Taxonomy" id="1849047"/>
    <lineage>
        <taxon>Eukaryota</taxon>
        <taxon>Fungi</taxon>
        <taxon>Dikarya</taxon>
        <taxon>Ascomycota</taxon>
        <taxon>Pezizomycotina</taxon>
        <taxon>Leotiomycetes</taxon>
        <taxon>Helotiales</taxon>
        <taxon>Dermateaceae</taxon>
        <taxon>Coleophoma</taxon>
    </lineage>
</organism>
<dbReference type="Gene3D" id="2.60.120.330">
    <property type="entry name" value="B-lactam Antibiotic, Isopenicillin N Synthase, Chain"/>
    <property type="match status" value="1"/>
</dbReference>
<dbReference type="Pfam" id="PF14226">
    <property type="entry name" value="DIOX_N"/>
    <property type="match status" value="1"/>
</dbReference>
<dbReference type="Proteomes" id="UP000256645">
    <property type="component" value="Unassembled WGS sequence"/>
</dbReference>
<dbReference type="SUPFAM" id="SSF51197">
    <property type="entry name" value="Clavaminate synthase-like"/>
    <property type="match status" value="1"/>
</dbReference>
<proteinExistence type="inferred from homology"/>
<sequence length="375" mass="42764">MASTISCPISKWIPAPSSKERLDYIQLVNLDLSRFDDLEGRQELARDFYKAFTEEGFLTLSGHGISEEVWAQQMDLAYTTMTLPPEEKALYEVTPEEDKQGIYAGFKEAGGKGFHREIDFYNMLLNGSKERIHPPHLNPYMEETRKVMLHVRDDIQRKLLILLAMCLEMPEEELLATHKPGLSSSEYYRYMSYSPLSEEATIKSRGLFMPGHADWGTFSILFSQPVCALQVLDKTGVFKWVEYIPNVMIVNIGQCLELLTGGLFRATIHRVVTPPQDQKKELRVGIFYFSRPNDDLLIEPLRNSPVLRRLGFDKPLDPNITYTATGFLEAKKNGYLKPDFDFDRPRDAKLHSDPFREGDSFSVLAKPLVAVPGIS</sequence>
<dbReference type="AlphaFoldDB" id="A0A3D8SFT2"/>
<comment type="caution">
    <text evidence="4">The sequence shown here is derived from an EMBL/GenBank/DDBJ whole genome shotgun (WGS) entry which is preliminary data.</text>
</comment>
<protein>
    <submittedName>
        <fullName evidence="4">Putative clavaminate synthase-like protein</fullName>
    </submittedName>
</protein>
<keyword evidence="5" id="KW-1185">Reference proteome</keyword>
<dbReference type="InterPro" id="IPR044861">
    <property type="entry name" value="IPNS-like_FE2OG_OXY"/>
</dbReference>
<feature type="domain" description="Isopenicillin N synthase-like Fe(2+) 2OG dioxygenase" evidence="2">
    <location>
        <begin position="208"/>
        <end position="292"/>
    </location>
</feature>
<dbReference type="InterPro" id="IPR050231">
    <property type="entry name" value="Iron_ascorbate_oxido_reductase"/>
</dbReference>
<dbReference type="InterPro" id="IPR026992">
    <property type="entry name" value="DIOX_N"/>
</dbReference>
<evidence type="ECO:0000259" key="2">
    <source>
        <dbReference type="Pfam" id="PF03171"/>
    </source>
</evidence>
<name>A0A3D8SFT2_9HELO</name>
<dbReference type="STRING" id="1849047.A0A3D8SFT2"/>
<dbReference type="Pfam" id="PF03171">
    <property type="entry name" value="2OG-FeII_Oxy"/>
    <property type="match status" value="1"/>
</dbReference>